<dbReference type="InterPro" id="IPR020867">
    <property type="entry name" value="THF_DH/CycHdrlase_CS"/>
</dbReference>
<evidence type="ECO:0000256" key="9">
    <source>
        <dbReference type="ARBA" id="ARBA00023167"/>
    </source>
</evidence>
<dbReference type="PROSITE" id="PS00767">
    <property type="entry name" value="THF_DHG_CYH_2"/>
    <property type="match status" value="1"/>
</dbReference>
<evidence type="ECO:0000259" key="12">
    <source>
        <dbReference type="Pfam" id="PF00763"/>
    </source>
</evidence>
<dbReference type="SUPFAM" id="SSF51735">
    <property type="entry name" value="NAD(P)-binding Rossmann-fold domains"/>
    <property type="match status" value="1"/>
</dbReference>
<dbReference type="AlphaFoldDB" id="A0A0A7KEJ7"/>
<dbReference type="EMBL" id="CP010028">
    <property type="protein sequence ID" value="AIZ44525.1"/>
    <property type="molecule type" value="Genomic_DNA"/>
</dbReference>
<comment type="catalytic activity">
    <reaction evidence="11">
        <text>(6R)-5,10-methylene-5,6,7,8-tetrahydrofolate + NADP(+) = (6R)-5,10-methenyltetrahydrofolate + NADPH</text>
        <dbReference type="Rhea" id="RHEA:22812"/>
        <dbReference type="ChEBI" id="CHEBI:15636"/>
        <dbReference type="ChEBI" id="CHEBI:57455"/>
        <dbReference type="ChEBI" id="CHEBI:57783"/>
        <dbReference type="ChEBI" id="CHEBI:58349"/>
        <dbReference type="EC" id="1.5.1.5"/>
    </reaction>
</comment>
<comment type="caution">
    <text evidence="11">Lacks conserved residue(s) required for the propagation of feature annotation.</text>
</comment>
<feature type="domain" description="Tetrahydrofolate dehydrogenase/cyclohydrolase NAD(P)-binding" evidence="13">
    <location>
        <begin position="136"/>
        <end position="281"/>
    </location>
</feature>
<keyword evidence="8 11" id="KW-0368">Histidine biosynthesis</keyword>
<dbReference type="FunFam" id="3.40.50.10860:FF:000005">
    <property type="entry name" value="C-1-tetrahydrofolate synthase, cytoplasmic, putative"/>
    <property type="match status" value="1"/>
</dbReference>
<name>A0A0A7KEJ7_9DEIO</name>
<dbReference type="Gene3D" id="3.40.50.720">
    <property type="entry name" value="NAD(P)-binding Rossmann-like Domain"/>
    <property type="match status" value="1"/>
</dbReference>
<dbReference type="GO" id="GO:0009086">
    <property type="term" value="P:methionine biosynthetic process"/>
    <property type="evidence" value="ECO:0007669"/>
    <property type="project" value="UniProtKB-KW"/>
</dbReference>
<keyword evidence="9 11" id="KW-0486">Methionine biosynthesis</keyword>
<dbReference type="GO" id="GO:0004488">
    <property type="term" value="F:methylenetetrahydrofolate dehydrogenase (NADP+) activity"/>
    <property type="evidence" value="ECO:0007669"/>
    <property type="project" value="UniProtKB-UniRule"/>
</dbReference>
<proteinExistence type="inferred from homology"/>
<dbReference type="PANTHER" id="PTHR48099">
    <property type="entry name" value="C-1-TETRAHYDROFOLATE SYNTHASE, CYTOPLASMIC-RELATED"/>
    <property type="match status" value="1"/>
</dbReference>
<dbReference type="Proteomes" id="UP000030634">
    <property type="component" value="Chromosome"/>
</dbReference>
<evidence type="ECO:0000256" key="10">
    <source>
        <dbReference type="ARBA" id="ARBA00023268"/>
    </source>
</evidence>
<comment type="subunit">
    <text evidence="2 11">Homodimer.</text>
</comment>
<keyword evidence="11" id="KW-0028">Amino-acid biosynthesis</keyword>
<dbReference type="Pfam" id="PF00763">
    <property type="entry name" value="THF_DHG_CYH"/>
    <property type="match status" value="1"/>
</dbReference>
<dbReference type="GO" id="GO:0000105">
    <property type="term" value="P:L-histidine biosynthetic process"/>
    <property type="evidence" value="ECO:0007669"/>
    <property type="project" value="UniProtKB-KW"/>
</dbReference>
<sequence length="296" mass="30351">MSARVLAGPPAATALLADAAARAGRLPTSPHLVIVCVGDDPASRSYVRGKSRKAGEVGLRSTVHALPESATQAELLALIDTLNRDDDVSGILVQLPLPAQIAEAAVLHAIDPRKDVDGFHPLNVGELWAGRPALTPCTPAGIMYLLEHYGVAVAGARAVIVGRSHLVGRPLAALLLLGDATVTVCHSRTRDLGRVTREAELLVAAAGSPGLVTPEMVRPGATVIDVGINRVLGADGKGHLVGDVHPDVAGVAGALTPVPGGVGPMTVAQLLANTVRAAELQHATRAHPEVAGEFVR</sequence>
<dbReference type="RefSeq" id="WP_039682583.1">
    <property type="nucleotide sequence ID" value="NZ_CP010028.1"/>
</dbReference>
<dbReference type="UniPathway" id="UPA00193"/>
<dbReference type="EC" id="3.5.4.9" evidence="11"/>
<keyword evidence="3 11" id="KW-0554">One-carbon metabolism</keyword>
<comment type="pathway">
    <text evidence="1 11">One-carbon metabolism; tetrahydrofolate interconversion.</text>
</comment>
<protein>
    <recommendedName>
        <fullName evidence="11">Bifunctional protein FolD</fullName>
    </recommendedName>
    <domain>
        <recommendedName>
            <fullName evidence="11">Methylenetetrahydrofolate dehydrogenase</fullName>
            <ecNumber evidence="11">1.5.1.5</ecNumber>
        </recommendedName>
    </domain>
    <domain>
        <recommendedName>
            <fullName evidence="11">Methenyltetrahydrofolate cyclohydrolase</fullName>
            <ecNumber evidence="11">3.5.4.9</ecNumber>
        </recommendedName>
    </domain>
</protein>
<dbReference type="Pfam" id="PF02882">
    <property type="entry name" value="THF_DHG_CYH_C"/>
    <property type="match status" value="1"/>
</dbReference>
<dbReference type="PRINTS" id="PR00085">
    <property type="entry name" value="THFDHDRGNASE"/>
</dbReference>
<dbReference type="GO" id="GO:0004477">
    <property type="term" value="F:methenyltetrahydrofolate cyclohydrolase activity"/>
    <property type="evidence" value="ECO:0007669"/>
    <property type="project" value="UniProtKB-UniRule"/>
</dbReference>
<dbReference type="InterPro" id="IPR046346">
    <property type="entry name" value="Aminoacid_DH-like_N_sf"/>
</dbReference>
<dbReference type="GO" id="GO:0035999">
    <property type="term" value="P:tetrahydrofolate interconversion"/>
    <property type="evidence" value="ECO:0007669"/>
    <property type="project" value="UniProtKB-UniRule"/>
</dbReference>
<dbReference type="STRING" id="1182571.QR90_04575"/>
<dbReference type="PROSITE" id="PS00766">
    <property type="entry name" value="THF_DHG_CYH_1"/>
    <property type="match status" value="1"/>
</dbReference>
<feature type="binding site" evidence="11">
    <location>
        <begin position="162"/>
        <end position="164"/>
    </location>
    <ligand>
        <name>NADP(+)</name>
        <dbReference type="ChEBI" id="CHEBI:58349"/>
    </ligand>
</feature>
<feature type="binding site" evidence="11">
    <location>
        <position position="228"/>
    </location>
    <ligand>
        <name>NADP(+)</name>
        <dbReference type="ChEBI" id="CHEBI:58349"/>
    </ligand>
</feature>
<keyword evidence="6 11" id="KW-0521">NADP</keyword>
<evidence type="ECO:0000256" key="3">
    <source>
        <dbReference type="ARBA" id="ARBA00022563"/>
    </source>
</evidence>
<dbReference type="CDD" id="cd01080">
    <property type="entry name" value="NAD_bind_m-THF_DH_Cyclohyd"/>
    <property type="match status" value="1"/>
</dbReference>
<dbReference type="SUPFAM" id="SSF53223">
    <property type="entry name" value="Aminoacid dehydrogenase-like, N-terminal domain"/>
    <property type="match status" value="1"/>
</dbReference>
<organism evidence="14 15">
    <name type="scientific">Deinococcus radiopugnans</name>
    <dbReference type="NCBI Taxonomy" id="57497"/>
    <lineage>
        <taxon>Bacteria</taxon>
        <taxon>Thermotogati</taxon>
        <taxon>Deinococcota</taxon>
        <taxon>Deinococci</taxon>
        <taxon>Deinococcales</taxon>
        <taxon>Deinococcaceae</taxon>
        <taxon>Deinococcus</taxon>
    </lineage>
</organism>
<feature type="domain" description="Tetrahydrofolate dehydrogenase/cyclohydrolase catalytic" evidence="12">
    <location>
        <begin position="13"/>
        <end position="117"/>
    </location>
</feature>
<dbReference type="EC" id="1.5.1.5" evidence="11"/>
<evidence type="ECO:0000259" key="13">
    <source>
        <dbReference type="Pfam" id="PF02882"/>
    </source>
</evidence>
<evidence type="ECO:0000256" key="5">
    <source>
        <dbReference type="ARBA" id="ARBA00022801"/>
    </source>
</evidence>
<comment type="similarity">
    <text evidence="11">Belongs to the tetrahydrofolate dehydrogenase/cyclohydrolase family.</text>
</comment>
<dbReference type="InterPro" id="IPR000672">
    <property type="entry name" value="THF_DH/CycHdrlase"/>
</dbReference>
<keyword evidence="5 11" id="KW-0378">Hydrolase</keyword>
<keyword evidence="4 11" id="KW-0658">Purine biosynthesis</keyword>
<dbReference type="InterPro" id="IPR020630">
    <property type="entry name" value="THF_DH/CycHdrlase_cat_dom"/>
</dbReference>
<dbReference type="PANTHER" id="PTHR48099:SF5">
    <property type="entry name" value="C-1-TETRAHYDROFOLATE SYNTHASE, CYTOPLASMIC"/>
    <property type="match status" value="1"/>
</dbReference>
<evidence type="ECO:0000256" key="1">
    <source>
        <dbReference type="ARBA" id="ARBA00004777"/>
    </source>
</evidence>
<evidence type="ECO:0000313" key="14">
    <source>
        <dbReference type="EMBL" id="AIZ44525.1"/>
    </source>
</evidence>
<dbReference type="FunFam" id="3.40.50.720:FF:000006">
    <property type="entry name" value="Bifunctional protein FolD"/>
    <property type="match status" value="1"/>
</dbReference>
<dbReference type="InterPro" id="IPR020631">
    <property type="entry name" value="THF_DH/CycHdrlase_NAD-bd_dom"/>
</dbReference>
<evidence type="ECO:0000256" key="2">
    <source>
        <dbReference type="ARBA" id="ARBA00011738"/>
    </source>
</evidence>
<keyword evidence="10 11" id="KW-0511">Multifunctional enzyme</keyword>
<dbReference type="Gene3D" id="3.40.50.10860">
    <property type="entry name" value="Leucine Dehydrogenase, chain A, domain 1"/>
    <property type="match status" value="1"/>
</dbReference>
<evidence type="ECO:0000256" key="4">
    <source>
        <dbReference type="ARBA" id="ARBA00022755"/>
    </source>
</evidence>
<accession>A0A0A7KEJ7</accession>
<comment type="catalytic activity">
    <reaction evidence="11">
        <text>(6R)-5,10-methenyltetrahydrofolate + H2O = (6R)-10-formyltetrahydrofolate + H(+)</text>
        <dbReference type="Rhea" id="RHEA:23700"/>
        <dbReference type="ChEBI" id="CHEBI:15377"/>
        <dbReference type="ChEBI" id="CHEBI:15378"/>
        <dbReference type="ChEBI" id="CHEBI:57455"/>
        <dbReference type="ChEBI" id="CHEBI:195366"/>
        <dbReference type="EC" id="3.5.4.9"/>
    </reaction>
</comment>
<dbReference type="InterPro" id="IPR036291">
    <property type="entry name" value="NAD(P)-bd_dom_sf"/>
</dbReference>
<dbReference type="KEGG" id="dsw:QR90_04575"/>
<dbReference type="NCBIfam" id="NF010770">
    <property type="entry name" value="PRK14173.1"/>
    <property type="match status" value="1"/>
</dbReference>
<reference evidence="15" key="1">
    <citation type="submission" date="2014-11" db="EMBL/GenBank/DDBJ databases">
        <title>Hymenobacter sp. DG25B genome submission.</title>
        <authorList>
            <person name="Jung H.-Y."/>
            <person name="Kim M.K."/>
            <person name="Srinivasan S."/>
            <person name="Lim S."/>
        </authorList>
    </citation>
    <scope>NUCLEOTIDE SEQUENCE [LARGE SCALE GENOMIC DNA]</scope>
    <source>
        <strain evidence="15">DY59</strain>
    </source>
</reference>
<comment type="function">
    <text evidence="11">Catalyzes the oxidation of 5,10-methylenetetrahydrofolate to 5,10-methenyltetrahydrofolate and then the hydrolysis of 5,10-methenyltetrahydrofolate to 10-formyltetrahydrofolate.</text>
</comment>
<evidence type="ECO:0000256" key="11">
    <source>
        <dbReference type="HAMAP-Rule" id="MF_01576"/>
    </source>
</evidence>
<evidence type="ECO:0000313" key="15">
    <source>
        <dbReference type="Proteomes" id="UP000030634"/>
    </source>
</evidence>
<evidence type="ECO:0000256" key="7">
    <source>
        <dbReference type="ARBA" id="ARBA00023002"/>
    </source>
</evidence>
<keyword evidence="7 11" id="KW-0560">Oxidoreductase</keyword>
<evidence type="ECO:0000256" key="8">
    <source>
        <dbReference type="ARBA" id="ARBA00023102"/>
    </source>
</evidence>
<dbReference type="HAMAP" id="MF_01576">
    <property type="entry name" value="THF_DHG_CYH"/>
    <property type="match status" value="1"/>
</dbReference>
<dbReference type="GO" id="GO:0006164">
    <property type="term" value="P:purine nucleotide biosynthetic process"/>
    <property type="evidence" value="ECO:0007669"/>
    <property type="project" value="UniProtKB-KW"/>
</dbReference>
<dbReference type="GO" id="GO:0005829">
    <property type="term" value="C:cytosol"/>
    <property type="evidence" value="ECO:0007669"/>
    <property type="project" value="TreeGrafter"/>
</dbReference>
<dbReference type="HOGENOM" id="CLU_034045_2_1_0"/>
<gene>
    <name evidence="11" type="primary">folD</name>
    <name evidence="14" type="ORF">QR90_04575</name>
</gene>
<evidence type="ECO:0000256" key="6">
    <source>
        <dbReference type="ARBA" id="ARBA00022857"/>
    </source>
</evidence>